<evidence type="ECO:0000259" key="2">
    <source>
        <dbReference type="Pfam" id="PF11976"/>
    </source>
</evidence>
<dbReference type="InterPro" id="IPR022617">
    <property type="entry name" value="Rad60/SUMO-like_dom"/>
</dbReference>
<reference evidence="3 4" key="2">
    <citation type="journal article" date="2009" name="PLoS ONE">
        <title>An integrated genetic and cytogenetic map of the cucumber genome.</title>
        <authorList>
            <person name="Ren Y."/>
            <person name="Zhang Z."/>
            <person name="Liu J."/>
            <person name="Staub J.E."/>
            <person name="Han Y."/>
            <person name="Cheng Z."/>
            <person name="Li X."/>
            <person name="Lu J."/>
            <person name="Miao H."/>
            <person name="Kang H."/>
            <person name="Xie B."/>
            <person name="Gu X."/>
            <person name="Wang X."/>
            <person name="Du Y."/>
            <person name="Jin W."/>
            <person name="Huang S."/>
        </authorList>
    </citation>
    <scope>NUCLEOTIDE SEQUENCE [LARGE SCALE GENOMIC DNA]</scope>
    <source>
        <strain evidence="4">cv. 9930</strain>
    </source>
</reference>
<dbReference type="PANTHER" id="PTHR47813">
    <property type="entry name" value="UBIQUITIN-LIKE SUPERFAMILY PROTEIN"/>
    <property type="match status" value="1"/>
</dbReference>
<accession>A0A0A0KWH7</accession>
<dbReference type="CDD" id="cd01763">
    <property type="entry name" value="Ubl_SUMO_like"/>
    <property type="match status" value="1"/>
</dbReference>
<dbReference type="AlphaFoldDB" id="A0A0A0KWH7"/>
<evidence type="ECO:0000313" key="3">
    <source>
        <dbReference type="EMBL" id="KGN52116.1"/>
    </source>
</evidence>
<evidence type="ECO:0000256" key="1">
    <source>
        <dbReference type="SAM" id="MobiDB-lite"/>
    </source>
</evidence>
<feature type="domain" description="Rad60/SUMO-like" evidence="2">
    <location>
        <begin position="151"/>
        <end position="222"/>
    </location>
</feature>
<keyword evidence="4" id="KW-1185">Reference proteome</keyword>
<dbReference type="OrthoDB" id="442921at2759"/>
<evidence type="ECO:0000313" key="4">
    <source>
        <dbReference type="Proteomes" id="UP000029981"/>
    </source>
</evidence>
<dbReference type="Proteomes" id="UP000029981">
    <property type="component" value="Chromosome 5"/>
</dbReference>
<dbReference type="KEGG" id="csv:101214853"/>
<dbReference type="EMBL" id="CM002926">
    <property type="protein sequence ID" value="KGN52116.1"/>
    <property type="molecule type" value="Genomic_DNA"/>
</dbReference>
<proteinExistence type="predicted"/>
<feature type="region of interest" description="Disordered" evidence="1">
    <location>
        <begin position="22"/>
        <end position="85"/>
    </location>
</feature>
<sequence>MADSAEEFEPLFDYSRVQPPSVVCLDDEDSDADKSPAPFTKRAKIVNPAATSSVNGNPKEKQVEIEDKEEDWLPPPPKVLVDAENRHVEDSTLKELRLKKQELASVALSAKNLLREVEESAKVDVGNTSMDPLEPDLDVQTPVASKERAKIVISVRDSDKEELKQYRLFVDDKFERLFKLYADKLKIDPKSLVFVFDGDKVGPDDTPGGLGMEDDDMIEVNIKSS</sequence>
<organism evidence="3 4">
    <name type="scientific">Cucumis sativus</name>
    <name type="common">Cucumber</name>
    <dbReference type="NCBI Taxonomy" id="3659"/>
    <lineage>
        <taxon>Eukaryota</taxon>
        <taxon>Viridiplantae</taxon>
        <taxon>Streptophyta</taxon>
        <taxon>Embryophyta</taxon>
        <taxon>Tracheophyta</taxon>
        <taxon>Spermatophyta</taxon>
        <taxon>Magnoliopsida</taxon>
        <taxon>eudicotyledons</taxon>
        <taxon>Gunneridae</taxon>
        <taxon>Pentapetalae</taxon>
        <taxon>rosids</taxon>
        <taxon>fabids</taxon>
        <taxon>Cucurbitales</taxon>
        <taxon>Cucurbitaceae</taxon>
        <taxon>Benincaseae</taxon>
        <taxon>Cucumis</taxon>
    </lineage>
</organism>
<dbReference type="Gramene" id="KGN52116">
    <property type="protein sequence ID" value="KGN52116"/>
    <property type="gene ID" value="Csa_5G610500"/>
</dbReference>
<dbReference type="eggNOG" id="ENOG502RYPZ">
    <property type="taxonomic scope" value="Eukaryota"/>
</dbReference>
<reference evidence="3 4" key="1">
    <citation type="journal article" date="2009" name="Nat. Genet.">
        <title>The genome of the cucumber, Cucumis sativus L.</title>
        <authorList>
            <person name="Huang S."/>
            <person name="Li R."/>
            <person name="Zhang Z."/>
            <person name="Li L."/>
            <person name="Gu X."/>
            <person name="Fan W."/>
            <person name="Lucas W.J."/>
            <person name="Wang X."/>
            <person name="Xie B."/>
            <person name="Ni P."/>
            <person name="Ren Y."/>
            <person name="Zhu H."/>
            <person name="Li J."/>
            <person name="Lin K."/>
            <person name="Jin W."/>
            <person name="Fei Z."/>
            <person name="Li G."/>
            <person name="Staub J."/>
            <person name="Kilian A."/>
            <person name="van der Vossen E.A."/>
            <person name="Wu Y."/>
            <person name="Guo J."/>
            <person name="He J."/>
            <person name="Jia Z."/>
            <person name="Ren Y."/>
            <person name="Tian G."/>
            <person name="Lu Y."/>
            <person name="Ruan J."/>
            <person name="Qian W."/>
            <person name="Wang M."/>
            <person name="Huang Q."/>
            <person name="Li B."/>
            <person name="Xuan Z."/>
            <person name="Cao J."/>
            <person name="Asan"/>
            <person name="Wu Z."/>
            <person name="Zhang J."/>
            <person name="Cai Q."/>
            <person name="Bai Y."/>
            <person name="Zhao B."/>
            <person name="Han Y."/>
            <person name="Li Y."/>
            <person name="Li X."/>
            <person name="Wang S."/>
            <person name="Shi Q."/>
            <person name="Liu S."/>
            <person name="Cho W.K."/>
            <person name="Kim J.Y."/>
            <person name="Xu Y."/>
            <person name="Heller-Uszynska K."/>
            <person name="Miao H."/>
            <person name="Cheng Z."/>
            <person name="Zhang S."/>
            <person name="Wu J."/>
            <person name="Yang Y."/>
            <person name="Kang H."/>
            <person name="Li M."/>
            <person name="Liang H."/>
            <person name="Ren X."/>
            <person name="Shi Z."/>
            <person name="Wen M."/>
            <person name="Jian M."/>
            <person name="Yang H."/>
            <person name="Zhang G."/>
            <person name="Yang Z."/>
            <person name="Chen R."/>
            <person name="Liu S."/>
            <person name="Li J."/>
            <person name="Ma L."/>
            <person name="Liu H."/>
            <person name="Zhou Y."/>
            <person name="Zhao J."/>
            <person name="Fang X."/>
            <person name="Li G."/>
            <person name="Fang L."/>
            <person name="Li Y."/>
            <person name="Liu D."/>
            <person name="Zheng H."/>
            <person name="Zhang Y."/>
            <person name="Qin N."/>
            <person name="Li Z."/>
            <person name="Yang G."/>
            <person name="Yang S."/>
            <person name="Bolund L."/>
            <person name="Kristiansen K."/>
            <person name="Zheng H."/>
            <person name="Li S."/>
            <person name="Zhang X."/>
            <person name="Yang H."/>
            <person name="Wang J."/>
            <person name="Sun R."/>
            <person name="Zhang B."/>
            <person name="Jiang S."/>
            <person name="Wang J."/>
            <person name="Du Y."/>
            <person name="Li S."/>
        </authorList>
    </citation>
    <scope>NUCLEOTIDE SEQUENCE [LARGE SCALE GENOMIC DNA]</scope>
    <source>
        <strain evidence="4">cv. 9930</strain>
    </source>
</reference>
<reference evidence="3 4" key="3">
    <citation type="journal article" date="2010" name="BMC Genomics">
        <title>Transcriptome sequencing and comparative analysis of cucumber flowers with different sex types.</title>
        <authorList>
            <person name="Guo S."/>
            <person name="Zheng Y."/>
            <person name="Joung J.G."/>
            <person name="Liu S."/>
            <person name="Zhang Z."/>
            <person name="Crasta O.R."/>
            <person name="Sobral B.W."/>
            <person name="Xu Y."/>
            <person name="Huang S."/>
            <person name="Fei Z."/>
        </authorList>
    </citation>
    <scope>NUCLEOTIDE SEQUENCE [LARGE SCALE GENOMIC DNA]</scope>
    <source>
        <strain evidence="4">cv. 9930</strain>
    </source>
</reference>
<dbReference type="Gene3D" id="3.10.20.90">
    <property type="entry name" value="Phosphatidylinositol 3-kinase Catalytic Subunit, Chain A, domain 1"/>
    <property type="match status" value="1"/>
</dbReference>
<name>A0A0A0KWH7_CUCSA</name>
<dbReference type="SUPFAM" id="SSF54236">
    <property type="entry name" value="Ubiquitin-like"/>
    <property type="match status" value="1"/>
</dbReference>
<reference evidence="3 4" key="4">
    <citation type="journal article" date="2011" name="BMC Genomics">
        <title>RNA-Seq improves annotation of protein-coding genes in the cucumber genome.</title>
        <authorList>
            <person name="Li Z."/>
            <person name="Zhang Z."/>
            <person name="Yan P."/>
            <person name="Huang S."/>
            <person name="Fei Z."/>
            <person name="Lin K."/>
        </authorList>
    </citation>
    <scope>NUCLEOTIDE SEQUENCE [LARGE SCALE GENOMIC DNA]</scope>
    <source>
        <strain evidence="4">cv. 9930</strain>
    </source>
</reference>
<dbReference type="Pfam" id="PF11976">
    <property type="entry name" value="Rad60-SLD"/>
    <property type="match status" value="1"/>
</dbReference>
<dbReference type="InterPro" id="IPR029071">
    <property type="entry name" value="Ubiquitin-like_domsf"/>
</dbReference>
<protein>
    <recommendedName>
        <fullName evidence="2">Rad60/SUMO-like domain-containing protein</fullName>
    </recommendedName>
</protein>
<dbReference type="PANTHER" id="PTHR47813:SF2">
    <property type="entry name" value="UBIQUITIN-LIKE SUPERFAMILY PROTEIN"/>
    <property type="match status" value="1"/>
</dbReference>
<gene>
    <name evidence="3" type="ORF">Csa_5G610500</name>
</gene>
<dbReference type="OMA" id="CNKRPRV"/>